<keyword evidence="3" id="KW-1185">Reference proteome</keyword>
<dbReference type="AlphaFoldDB" id="A0A812TT49"/>
<evidence type="ECO:0000256" key="1">
    <source>
        <dbReference type="SAM" id="MobiDB-lite"/>
    </source>
</evidence>
<feature type="region of interest" description="Disordered" evidence="1">
    <location>
        <begin position="96"/>
        <end position="141"/>
    </location>
</feature>
<gene>
    <name evidence="2" type="ORF">SNAT2548_LOCUS30060</name>
</gene>
<protein>
    <submittedName>
        <fullName evidence="2">Uncharacterized protein</fullName>
    </submittedName>
</protein>
<reference evidence="2" key="1">
    <citation type="submission" date="2021-02" db="EMBL/GenBank/DDBJ databases">
        <authorList>
            <person name="Dougan E. K."/>
            <person name="Rhodes N."/>
            <person name="Thang M."/>
            <person name="Chan C."/>
        </authorList>
    </citation>
    <scope>NUCLEOTIDE SEQUENCE</scope>
</reference>
<feature type="compositionally biased region" description="Polar residues" evidence="1">
    <location>
        <begin position="131"/>
        <end position="141"/>
    </location>
</feature>
<sequence length="261" mass="29066">MTSKVFLEAAFKLGQAFVEANDIKYSLSSKDVLALGGSELSRLSELFESDYEWSQKGRALFKPPQQRVVDRDDCCGDDHWFLHWIAAYQMPRAQTAQVSPEHLARRRDMGTSSTRLPSEEGERREPVPEEASTSPCDSASQVESFHTWPPAEVVQLMEEVRKEADLENAISSVPPPLRPSARRLHEKRVADRWAVCEGRGGCMAGLLRCLLPAFPRPGQPVEGAVYTSCGEVAAFLGFAEELRATHVRSRPWPPHPQGPIA</sequence>
<evidence type="ECO:0000313" key="2">
    <source>
        <dbReference type="EMBL" id="CAE7536412.1"/>
    </source>
</evidence>
<dbReference type="EMBL" id="CAJNDS010002590">
    <property type="protein sequence ID" value="CAE7536412.1"/>
    <property type="molecule type" value="Genomic_DNA"/>
</dbReference>
<proteinExistence type="predicted"/>
<comment type="caution">
    <text evidence="2">The sequence shown here is derived from an EMBL/GenBank/DDBJ whole genome shotgun (WGS) entry which is preliminary data.</text>
</comment>
<accession>A0A812TT49</accession>
<organism evidence="2 3">
    <name type="scientific">Symbiodinium natans</name>
    <dbReference type="NCBI Taxonomy" id="878477"/>
    <lineage>
        <taxon>Eukaryota</taxon>
        <taxon>Sar</taxon>
        <taxon>Alveolata</taxon>
        <taxon>Dinophyceae</taxon>
        <taxon>Suessiales</taxon>
        <taxon>Symbiodiniaceae</taxon>
        <taxon>Symbiodinium</taxon>
    </lineage>
</organism>
<dbReference type="Proteomes" id="UP000604046">
    <property type="component" value="Unassembled WGS sequence"/>
</dbReference>
<evidence type="ECO:0000313" key="3">
    <source>
        <dbReference type="Proteomes" id="UP000604046"/>
    </source>
</evidence>
<name>A0A812TT49_9DINO</name>
<feature type="compositionally biased region" description="Basic and acidic residues" evidence="1">
    <location>
        <begin position="117"/>
        <end position="127"/>
    </location>
</feature>